<evidence type="ECO:0000256" key="1">
    <source>
        <dbReference type="SAM" id="MobiDB-lite"/>
    </source>
</evidence>
<accession>A0ABN0YK90</accession>
<dbReference type="EMBL" id="BAAAEJ010000009">
    <property type="protein sequence ID" value="GAA0398097.1"/>
    <property type="molecule type" value="Genomic_DNA"/>
</dbReference>
<evidence type="ECO:0000313" key="2">
    <source>
        <dbReference type="EMBL" id="GAA0398097.1"/>
    </source>
</evidence>
<feature type="compositionally biased region" description="Basic and acidic residues" evidence="1">
    <location>
        <begin position="1"/>
        <end position="10"/>
    </location>
</feature>
<keyword evidence="3" id="KW-1185">Reference proteome</keyword>
<feature type="compositionally biased region" description="Polar residues" evidence="1">
    <location>
        <begin position="11"/>
        <end position="21"/>
    </location>
</feature>
<comment type="caution">
    <text evidence="2">The sequence shown here is derived from an EMBL/GenBank/DDBJ whole genome shotgun (WGS) entry which is preliminary data.</text>
</comment>
<proteinExistence type="predicted"/>
<organism evidence="2 3">
    <name type="scientific">Brevundimonas terrae</name>
    <dbReference type="NCBI Taxonomy" id="363631"/>
    <lineage>
        <taxon>Bacteria</taxon>
        <taxon>Pseudomonadati</taxon>
        <taxon>Pseudomonadota</taxon>
        <taxon>Alphaproteobacteria</taxon>
        <taxon>Caulobacterales</taxon>
        <taxon>Caulobacteraceae</taxon>
        <taxon>Brevundimonas</taxon>
    </lineage>
</organism>
<evidence type="ECO:0000313" key="3">
    <source>
        <dbReference type="Proteomes" id="UP001500791"/>
    </source>
</evidence>
<dbReference type="Proteomes" id="UP001500791">
    <property type="component" value="Unassembled WGS sequence"/>
</dbReference>
<sequence length="71" mass="7784">MDGKTGDDSGRNQQQDCQNPQKLPCGLTECRTVPALFQCADQMANPHDGMGQGAGPTYDRFQHQSHSHNPE</sequence>
<protein>
    <submittedName>
        <fullName evidence="2">Uncharacterized protein</fullName>
    </submittedName>
</protein>
<feature type="region of interest" description="Disordered" evidence="1">
    <location>
        <begin position="1"/>
        <end position="24"/>
    </location>
</feature>
<reference evidence="2 3" key="1">
    <citation type="journal article" date="2019" name="Int. J. Syst. Evol. Microbiol.">
        <title>The Global Catalogue of Microorganisms (GCM) 10K type strain sequencing project: providing services to taxonomists for standard genome sequencing and annotation.</title>
        <authorList>
            <consortium name="The Broad Institute Genomics Platform"/>
            <consortium name="The Broad Institute Genome Sequencing Center for Infectious Disease"/>
            <person name="Wu L."/>
            <person name="Ma J."/>
        </authorList>
    </citation>
    <scope>NUCLEOTIDE SEQUENCE [LARGE SCALE GENOMIC DNA]</scope>
    <source>
        <strain evidence="2 3">JCM 13476</strain>
    </source>
</reference>
<gene>
    <name evidence="2" type="ORF">GCM10009093_25880</name>
</gene>
<name>A0ABN0YK90_9CAUL</name>
<feature type="region of interest" description="Disordered" evidence="1">
    <location>
        <begin position="45"/>
        <end position="71"/>
    </location>
</feature>